<dbReference type="OrthoDB" id="9845094at2"/>
<reference evidence="3" key="1">
    <citation type="journal article" date="2013" name="Stand. Genomic Sci.">
        <title>Complete genome sequence of the halophilic bacterium Spirochaeta africana type strain (Z-7692(T)) from the alkaline Lake Magadi in the East African Rift.</title>
        <authorList>
            <person name="Liolos K."/>
            <person name="Abt B."/>
            <person name="Scheuner C."/>
            <person name="Teshima H."/>
            <person name="Held B."/>
            <person name="Lapidus A."/>
            <person name="Nolan M."/>
            <person name="Lucas S."/>
            <person name="Deshpande S."/>
            <person name="Cheng J.F."/>
            <person name="Tapia R."/>
            <person name="Goodwin L.A."/>
            <person name="Pitluck S."/>
            <person name="Pagani I."/>
            <person name="Ivanova N."/>
            <person name="Mavromatis K."/>
            <person name="Mikhailova N."/>
            <person name="Huntemann M."/>
            <person name="Pati A."/>
            <person name="Chen A."/>
            <person name="Palaniappan K."/>
            <person name="Land M."/>
            <person name="Rohde M."/>
            <person name="Tindall B.J."/>
            <person name="Detter J.C."/>
            <person name="Goker M."/>
            <person name="Bristow J."/>
            <person name="Eisen J.A."/>
            <person name="Markowitz V."/>
            <person name="Hugenholtz P."/>
            <person name="Woyke T."/>
            <person name="Klenk H.P."/>
            <person name="Kyrpides N.C."/>
        </authorList>
    </citation>
    <scope>NUCLEOTIDE SEQUENCE</scope>
    <source>
        <strain evidence="3">ATCC 700263 / DSM 8902 / Z-7692</strain>
    </source>
</reference>
<keyword evidence="3" id="KW-1185">Reference proteome</keyword>
<protein>
    <submittedName>
        <fullName evidence="2">ABC-type uncharacterized transport system, auxiliary component</fullName>
    </submittedName>
</protein>
<dbReference type="STRING" id="889378.Spiaf_0503"/>
<dbReference type="EMBL" id="CP003282">
    <property type="protein sequence ID" value="AFG36606.1"/>
    <property type="molecule type" value="Genomic_DNA"/>
</dbReference>
<dbReference type="Pfam" id="PF03886">
    <property type="entry name" value="ABC_trans_aux"/>
    <property type="match status" value="1"/>
</dbReference>
<dbReference type="Proteomes" id="UP000007383">
    <property type="component" value="Chromosome"/>
</dbReference>
<dbReference type="Gene3D" id="3.40.50.10610">
    <property type="entry name" value="ABC-type transport auxiliary lipoprotein component"/>
    <property type="match status" value="1"/>
</dbReference>
<feature type="domain" description="ABC-type transport auxiliary lipoprotein component" evidence="1">
    <location>
        <begin position="52"/>
        <end position="188"/>
    </location>
</feature>
<dbReference type="SUPFAM" id="SSF159594">
    <property type="entry name" value="XCC0632-like"/>
    <property type="match status" value="1"/>
</dbReference>
<dbReference type="PROSITE" id="PS51257">
    <property type="entry name" value="PROKAR_LIPOPROTEIN"/>
    <property type="match status" value="1"/>
</dbReference>
<sequence length="676" mass="77223">MRTFRSTKLLALLLLLGLLAGCLTPEQLPTYYYTLDYLDYTESRDLVRQEPLPYRVWIQTPEIPRTYSGRQMVVRHFGPQISYSERDLWAGRLSDFFPRLLTTRLQAYNSFRSASMDFLDSRPDFEIAMQVHRVELVRSEALSEASLDMTLTLRDGRGETILSHRSNRMQPLYSTSMELYVQTLNELILEEFDIFIDLIYAHFDERPAAARRTAAADDEQHDLEAADAPDGHGILLMPSISGIRETASFLAIDRQGREYQGVFGEDLALPAGEYHLLYGSGSAELQMQQRGVQVRRGYRTLVRPDWGELTVEIIDERRTPQDILFEVFDAEGTSYISRFPAREELGDSPDVIHLPPGLYKITLDNEPFNTYRNFTTIQIEEGKWKRLTVVVDTTEGPVRMIGAGIIDDELIALPFGNWNLSSSLHAVLNFIGSHRNYGADGAYSATLTGQLDNQLRYQQRRTTLNILQFSELGLGWDQDSGIEIREDDFDLRTAGILDVYRNLGVYARFDLNTHFFPVYDRNLPEDADPVVLEPPLFPLLMREGVGLNLRLLNAPRASLTLRSGFGLRQEFNRGVQRVTSDGYEDLEDDTSVGLEVSAMGGFRPLRRVQLNTTADLLFPLLEGENIILEWSTGLNWLLLRPLSLNYRFIVSNTPQSDLFELNYSHRLVLRLSYLLN</sequence>
<evidence type="ECO:0000259" key="1">
    <source>
        <dbReference type="Pfam" id="PF03886"/>
    </source>
</evidence>
<evidence type="ECO:0000313" key="3">
    <source>
        <dbReference type="Proteomes" id="UP000007383"/>
    </source>
</evidence>
<gene>
    <name evidence="2" type="ordered locus">Spiaf_0503</name>
</gene>
<dbReference type="RefSeq" id="WP_014454603.1">
    <property type="nucleotide sequence ID" value="NC_017098.1"/>
</dbReference>
<dbReference type="InterPro" id="IPR005586">
    <property type="entry name" value="ABC_trans_aux"/>
</dbReference>
<dbReference type="PATRIC" id="fig|889378.3.peg.513"/>
<evidence type="ECO:0000313" key="2">
    <source>
        <dbReference type="EMBL" id="AFG36606.1"/>
    </source>
</evidence>
<accession>H9UGG3</accession>
<name>H9UGG3_SPIAZ</name>
<dbReference type="AlphaFoldDB" id="H9UGG3"/>
<proteinExistence type="predicted"/>
<dbReference type="HOGENOM" id="CLU_379796_0_0_12"/>
<dbReference type="KEGG" id="sfc:Spiaf_0503"/>
<dbReference type="eggNOG" id="COG3218">
    <property type="taxonomic scope" value="Bacteria"/>
</dbReference>
<organism evidence="2 3">
    <name type="scientific">Spirochaeta africana (strain ATCC 700263 / DSM 8902 / Z-7692)</name>
    <dbReference type="NCBI Taxonomy" id="889378"/>
    <lineage>
        <taxon>Bacteria</taxon>
        <taxon>Pseudomonadati</taxon>
        <taxon>Spirochaetota</taxon>
        <taxon>Spirochaetia</taxon>
        <taxon>Spirochaetales</taxon>
        <taxon>Spirochaetaceae</taxon>
        <taxon>Spirochaeta</taxon>
    </lineage>
</organism>